<dbReference type="Proteomes" id="UP001321486">
    <property type="component" value="Chromosome"/>
</dbReference>
<accession>A0ABN6Y2U7</accession>
<evidence type="ECO:0000313" key="1">
    <source>
        <dbReference type="EMBL" id="BDZ51657.1"/>
    </source>
</evidence>
<dbReference type="EMBL" id="AP027732">
    <property type="protein sequence ID" value="BDZ51657.1"/>
    <property type="molecule type" value="Genomic_DNA"/>
</dbReference>
<keyword evidence="2" id="KW-1185">Reference proteome</keyword>
<sequence length="103" mass="12030">MFLELGWPRPVLQQAFFENGVTIGEVDFWWPEFGLVGEFDGYVPYSRGEMVRGRTPGEAAVDERRREDRLRAHRDVRGFARWMWSDLAQTGRLESILRAAARK</sequence>
<gene>
    <name evidence="1" type="ORF">GCM10025867_38980</name>
</gene>
<protein>
    <submittedName>
        <fullName evidence="1">Uncharacterized protein</fullName>
    </submittedName>
</protein>
<evidence type="ECO:0000313" key="2">
    <source>
        <dbReference type="Proteomes" id="UP001321486"/>
    </source>
</evidence>
<reference evidence="2" key="1">
    <citation type="journal article" date="2019" name="Int. J. Syst. Evol. Microbiol.">
        <title>The Global Catalogue of Microorganisms (GCM) 10K type strain sequencing project: providing services to taxonomists for standard genome sequencing and annotation.</title>
        <authorList>
            <consortium name="The Broad Institute Genomics Platform"/>
            <consortium name="The Broad Institute Genome Sequencing Center for Infectious Disease"/>
            <person name="Wu L."/>
            <person name="Ma J."/>
        </authorList>
    </citation>
    <scope>NUCLEOTIDE SEQUENCE [LARGE SCALE GENOMIC DNA]</scope>
    <source>
        <strain evidence="2">NBRC 108728</strain>
    </source>
</reference>
<proteinExistence type="predicted"/>
<name>A0ABN6Y2U7_9MICO</name>
<organism evidence="1 2">
    <name type="scientific">Frondihabitans sucicola</name>
    <dbReference type="NCBI Taxonomy" id="1268041"/>
    <lineage>
        <taxon>Bacteria</taxon>
        <taxon>Bacillati</taxon>
        <taxon>Actinomycetota</taxon>
        <taxon>Actinomycetes</taxon>
        <taxon>Micrococcales</taxon>
        <taxon>Microbacteriaceae</taxon>
        <taxon>Frondihabitans</taxon>
    </lineage>
</organism>
<dbReference type="RefSeq" id="WP_286344368.1">
    <property type="nucleotide sequence ID" value="NZ_AP027732.1"/>
</dbReference>